<dbReference type="InterPro" id="IPR006680">
    <property type="entry name" value="Amidohydro-rel"/>
</dbReference>
<dbReference type="KEGG" id="azq:G3580_12685"/>
<gene>
    <name evidence="2" type="ORF">G3580_12685</name>
</gene>
<dbReference type="InterPro" id="IPR052358">
    <property type="entry name" value="Aro_Compnd_Degr_Hydrolases"/>
</dbReference>
<dbReference type="RefSeq" id="WP_173766042.1">
    <property type="nucleotide sequence ID" value="NZ_CP048836.1"/>
</dbReference>
<feature type="domain" description="Amidohydrolase-related" evidence="1">
    <location>
        <begin position="17"/>
        <end position="265"/>
    </location>
</feature>
<reference evidence="2 3" key="1">
    <citation type="submission" date="2020-02" db="EMBL/GenBank/DDBJ databases">
        <title>Nitrogenibacter mangrovi gen. nov., sp. nov. isolated from mangrove sediment, a denitrifying betaproteobacterium.</title>
        <authorList>
            <person name="Liao H."/>
            <person name="Tian Y."/>
        </authorList>
    </citation>
    <scope>NUCLEOTIDE SEQUENCE [LARGE SCALE GENOMIC DNA]</scope>
    <source>
        <strain evidence="2 3">M9-3-2</strain>
    </source>
</reference>
<dbReference type="EMBL" id="CP048836">
    <property type="protein sequence ID" value="QID18413.1"/>
    <property type="molecule type" value="Genomic_DNA"/>
</dbReference>
<dbReference type="SUPFAM" id="SSF51556">
    <property type="entry name" value="Metallo-dependent hydrolases"/>
    <property type="match status" value="1"/>
</dbReference>
<name>A0A6C1B4Q4_9RHOO</name>
<dbReference type="PANTHER" id="PTHR35563">
    <property type="entry name" value="BARREL METAL-DEPENDENT HYDROLASE, PUTATIVE (AFU_ORTHOLOGUE AFUA_1G16240)-RELATED"/>
    <property type="match status" value="1"/>
</dbReference>
<dbReference type="GO" id="GO:0016787">
    <property type="term" value="F:hydrolase activity"/>
    <property type="evidence" value="ECO:0007669"/>
    <property type="project" value="UniProtKB-KW"/>
</dbReference>
<dbReference type="Proteomes" id="UP000501991">
    <property type="component" value="Chromosome"/>
</dbReference>
<accession>A0A6C1B4Q4</accession>
<keyword evidence="3" id="KW-1185">Reference proteome</keyword>
<evidence type="ECO:0000313" key="3">
    <source>
        <dbReference type="Proteomes" id="UP000501991"/>
    </source>
</evidence>
<evidence type="ECO:0000313" key="2">
    <source>
        <dbReference type="EMBL" id="QID18413.1"/>
    </source>
</evidence>
<dbReference type="InterPro" id="IPR032466">
    <property type="entry name" value="Metal_Hydrolase"/>
</dbReference>
<organism evidence="2 3">
    <name type="scientific">Nitrogeniibacter mangrovi</name>
    <dbReference type="NCBI Taxonomy" id="2016596"/>
    <lineage>
        <taxon>Bacteria</taxon>
        <taxon>Pseudomonadati</taxon>
        <taxon>Pseudomonadota</taxon>
        <taxon>Betaproteobacteria</taxon>
        <taxon>Rhodocyclales</taxon>
        <taxon>Zoogloeaceae</taxon>
        <taxon>Nitrogeniibacter</taxon>
    </lineage>
</organism>
<dbReference type="Pfam" id="PF04909">
    <property type="entry name" value="Amidohydro_2"/>
    <property type="match status" value="1"/>
</dbReference>
<dbReference type="PANTHER" id="PTHR35563:SF2">
    <property type="entry name" value="BARREL METAL-DEPENDENT HYDROLASE, PUTATIVE (AFU_ORTHOLOGUE AFUA_1G16240)-RELATED"/>
    <property type="match status" value="1"/>
</dbReference>
<evidence type="ECO:0000259" key="1">
    <source>
        <dbReference type="Pfam" id="PF04909"/>
    </source>
</evidence>
<sequence>MKFTGANVLMGLPSGRYDGHAHVFGIDGTMVSGRRYTPDRPALLADYIALLKGHGLDGGLLVQPSFLGTDNTYLVDCLRRTDEHGDLVFRGVAMTDPATSDTALADMAEAGVLGMRLNLIGREVPDFTTPEWRGHLHDLAALGWHLEVQIEGARLSPVLPVLAEHAYRLVIDHFGLPAQGCFETCAGFRALLEAPGDQVFVKLSAPYRAFPDAAGDVLSERARSAATRLVERFAPERLVWGSDWPWTRHEAGRSFEEALTWRATWESLISTPPASR</sequence>
<dbReference type="Gene3D" id="3.20.20.140">
    <property type="entry name" value="Metal-dependent hydrolases"/>
    <property type="match status" value="1"/>
</dbReference>
<protein>
    <submittedName>
        <fullName evidence="2">Amidohydrolase family protein</fullName>
    </submittedName>
</protein>
<dbReference type="AlphaFoldDB" id="A0A6C1B4Q4"/>
<keyword evidence="2" id="KW-0378">Hydrolase</keyword>
<proteinExistence type="predicted"/>